<gene>
    <name evidence="2" type="ordered locus">MTR_6g044500</name>
</gene>
<name>G7KJI2_MEDTR</name>
<protein>
    <submittedName>
        <fullName evidence="2">Heat stress transcription factor-like protein</fullName>
    </submittedName>
</protein>
<dbReference type="Proteomes" id="UP000002051">
    <property type="component" value="Chromosome 6"/>
</dbReference>
<accession>A0A0C3VVL7</accession>
<proteinExistence type="predicted"/>
<dbReference type="STRING" id="3880.G7KJI2"/>
<accession>G7KJI2</accession>
<sequence length="88" mass="9736">MDLAAYNKKRRLSQVDHMQPVAEGNISNKLRLELSPANSDMNLISSSTQGSNEDVESLEKNLSEGELTVMQTRVNVDGKESEIRVSSN</sequence>
<evidence type="ECO:0000256" key="1">
    <source>
        <dbReference type="SAM" id="MobiDB-lite"/>
    </source>
</evidence>
<feature type="region of interest" description="Disordered" evidence="1">
    <location>
        <begin position="41"/>
        <end position="63"/>
    </location>
</feature>
<evidence type="ECO:0000313" key="2">
    <source>
        <dbReference type="EMBL" id="AES75415.2"/>
    </source>
</evidence>
<dbReference type="EMBL" id="CM001222">
    <property type="protein sequence ID" value="AES75415.2"/>
    <property type="molecule type" value="Genomic_DNA"/>
</dbReference>
<evidence type="ECO:0000313" key="3">
    <source>
        <dbReference type="EnsemblPlants" id="AES75415"/>
    </source>
</evidence>
<organism evidence="2 4">
    <name type="scientific">Medicago truncatula</name>
    <name type="common">Barrel medic</name>
    <name type="synonym">Medicago tribuloides</name>
    <dbReference type="NCBI Taxonomy" id="3880"/>
    <lineage>
        <taxon>Eukaryota</taxon>
        <taxon>Viridiplantae</taxon>
        <taxon>Streptophyta</taxon>
        <taxon>Embryophyta</taxon>
        <taxon>Tracheophyta</taxon>
        <taxon>Spermatophyta</taxon>
        <taxon>Magnoliopsida</taxon>
        <taxon>eudicotyledons</taxon>
        <taxon>Gunneridae</taxon>
        <taxon>Pentapetalae</taxon>
        <taxon>rosids</taxon>
        <taxon>fabids</taxon>
        <taxon>Fabales</taxon>
        <taxon>Fabaceae</taxon>
        <taxon>Papilionoideae</taxon>
        <taxon>50 kb inversion clade</taxon>
        <taxon>NPAAA clade</taxon>
        <taxon>Hologalegina</taxon>
        <taxon>IRL clade</taxon>
        <taxon>Trifolieae</taxon>
        <taxon>Medicago</taxon>
    </lineage>
</organism>
<dbReference type="EnsemblPlants" id="AES75415">
    <property type="protein sequence ID" value="AES75415"/>
    <property type="gene ID" value="MTR_6g044500"/>
</dbReference>
<evidence type="ECO:0000313" key="4">
    <source>
        <dbReference type="Proteomes" id="UP000002051"/>
    </source>
</evidence>
<feature type="compositionally biased region" description="Polar residues" evidence="1">
    <location>
        <begin position="41"/>
        <end position="52"/>
    </location>
</feature>
<reference evidence="2 4" key="1">
    <citation type="journal article" date="2011" name="Nature">
        <title>The Medicago genome provides insight into the evolution of rhizobial symbioses.</title>
        <authorList>
            <person name="Young N.D."/>
            <person name="Debelle F."/>
            <person name="Oldroyd G.E."/>
            <person name="Geurts R."/>
            <person name="Cannon S.B."/>
            <person name="Udvardi M.K."/>
            <person name="Benedito V.A."/>
            <person name="Mayer K.F."/>
            <person name="Gouzy J."/>
            <person name="Schoof H."/>
            <person name="Van de Peer Y."/>
            <person name="Proost S."/>
            <person name="Cook D.R."/>
            <person name="Meyers B.C."/>
            <person name="Spannagl M."/>
            <person name="Cheung F."/>
            <person name="De Mita S."/>
            <person name="Krishnakumar V."/>
            <person name="Gundlach H."/>
            <person name="Zhou S."/>
            <person name="Mudge J."/>
            <person name="Bharti A.K."/>
            <person name="Murray J.D."/>
            <person name="Naoumkina M.A."/>
            <person name="Rosen B."/>
            <person name="Silverstein K.A."/>
            <person name="Tang H."/>
            <person name="Rombauts S."/>
            <person name="Zhao P.X."/>
            <person name="Zhou P."/>
            <person name="Barbe V."/>
            <person name="Bardou P."/>
            <person name="Bechner M."/>
            <person name="Bellec A."/>
            <person name="Berger A."/>
            <person name="Berges H."/>
            <person name="Bidwell S."/>
            <person name="Bisseling T."/>
            <person name="Choisne N."/>
            <person name="Couloux A."/>
            <person name="Denny R."/>
            <person name="Deshpande S."/>
            <person name="Dai X."/>
            <person name="Doyle J.J."/>
            <person name="Dudez A.M."/>
            <person name="Farmer A.D."/>
            <person name="Fouteau S."/>
            <person name="Franken C."/>
            <person name="Gibelin C."/>
            <person name="Gish J."/>
            <person name="Goldstein S."/>
            <person name="Gonzalez A.J."/>
            <person name="Green P.J."/>
            <person name="Hallab A."/>
            <person name="Hartog M."/>
            <person name="Hua A."/>
            <person name="Humphray S.J."/>
            <person name="Jeong D.H."/>
            <person name="Jing Y."/>
            <person name="Jocker A."/>
            <person name="Kenton S.M."/>
            <person name="Kim D.J."/>
            <person name="Klee K."/>
            <person name="Lai H."/>
            <person name="Lang C."/>
            <person name="Lin S."/>
            <person name="Macmil S.L."/>
            <person name="Magdelenat G."/>
            <person name="Matthews L."/>
            <person name="McCorrison J."/>
            <person name="Monaghan E.L."/>
            <person name="Mun J.H."/>
            <person name="Najar F.Z."/>
            <person name="Nicholson C."/>
            <person name="Noirot C."/>
            <person name="O'Bleness M."/>
            <person name="Paule C.R."/>
            <person name="Poulain J."/>
            <person name="Prion F."/>
            <person name="Qin B."/>
            <person name="Qu C."/>
            <person name="Retzel E.F."/>
            <person name="Riddle C."/>
            <person name="Sallet E."/>
            <person name="Samain S."/>
            <person name="Samson N."/>
            <person name="Sanders I."/>
            <person name="Saurat O."/>
            <person name="Scarpelli C."/>
            <person name="Schiex T."/>
            <person name="Segurens B."/>
            <person name="Severin A.J."/>
            <person name="Sherrier D.J."/>
            <person name="Shi R."/>
            <person name="Sims S."/>
            <person name="Singer S.R."/>
            <person name="Sinharoy S."/>
            <person name="Sterck L."/>
            <person name="Viollet A."/>
            <person name="Wang B.B."/>
            <person name="Wang K."/>
            <person name="Wang M."/>
            <person name="Wang X."/>
            <person name="Warfsmann J."/>
            <person name="Weissenbach J."/>
            <person name="White D.D."/>
            <person name="White J.D."/>
            <person name="Wiley G.B."/>
            <person name="Wincker P."/>
            <person name="Xing Y."/>
            <person name="Yang L."/>
            <person name="Yao Z."/>
            <person name="Ying F."/>
            <person name="Zhai J."/>
            <person name="Zhou L."/>
            <person name="Zuber A."/>
            <person name="Denarie J."/>
            <person name="Dixon R.A."/>
            <person name="May G.D."/>
            <person name="Schwartz D.C."/>
            <person name="Rogers J."/>
            <person name="Quetier F."/>
            <person name="Town C.D."/>
            <person name="Roe B.A."/>
        </authorList>
    </citation>
    <scope>NUCLEOTIDE SEQUENCE [LARGE SCALE GENOMIC DNA]</scope>
    <source>
        <strain evidence="2">A17</strain>
        <strain evidence="3 4">cv. Jemalong A17</strain>
    </source>
</reference>
<reference evidence="2 4" key="2">
    <citation type="journal article" date="2014" name="BMC Genomics">
        <title>An improved genome release (version Mt4.0) for the model legume Medicago truncatula.</title>
        <authorList>
            <person name="Tang H."/>
            <person name="Krishnakumar V."/>
            <person name="Bidwell S."/>
            <person name="Rosen B."/>
            <person name="Chan A."/>
            <person name="Zhou S."/>
            <person name="Gentzbittel L."/>
            <person name="Childs K.L."/>
            <person name="Yandell M."/>
            <person name="Gundlach H."/>
            <person name="Mayer K.F."/>
            <person name="Schwartz D.C."/>
            <person name="Town C.D."/>
        </authorList>
    </citation>
    <scope>GENOME REANNOTATION</scope>
    <source>
        <strain evidence="3 4">cv. Jemalong A17</strain>
    </source>
</reference>
<dbReference type="eggNOG" id="KOG0627">
    <property type="taxonomic scope" value="Eukaryota"/>
</dbReference>
<reference evidence="3" key="3">
    <citation type="submission" date="2015-04" db="UniProtKB">
        <authorList>
            <consortium name="EnsemblPlants"/>
        </authorList>
    </citation>
    <scope>IDENTIFICATION</scope>
    <source>
        <strain evidence="3">cv. Jemalong A17</strain>
    </source>
</reference>
<dbReference type="HOGENOM" id="CLU_2472488_0_0_1"/>
<dbReference type="AlphaFoldDB" id="G7KJI2"/>
<keyword evidence="4" id="KW-1185">Reference proteome</keyword>
<dbReference type="PaxDb" id="3880-AES75415"/>